<evidence type="ECO:0000256" key="1">
    <source>
        <dbReference type="SAM" id="MobiDB-lite"/>
    </source>
</evidence>
<sequence>MNRSGGVNLEESTSIPSHPRVRPRPTFKKKAASSDTWRECSAKEKQFNRPATRIIYTGLVIEVRACSHGKRSNGQCDRGLPGRSRNSERPLHDQSTRQVGSACGRTRRYPENYLHIEAWLDTSLECSEPLNEQPEWTDAGHAVAFLSRRSCQTRLSTGAQADDACPAAKEHQPKGGVEARGAPSHSGDRDEDTRG</sequence>
<feature type="compositionally biased region" description="Basic and acidic residues" evidence="1">
    <location>
        <begin position="85"/>
        <end position="95"/>
    </location>
</feature>
<organism evidence="2 3">
    <name type="scientific">Microdochium trichocladiopsis</name>
    <dbReference type="NCBI Taxonomy" id="1682393"/>
    <lineage>
        <taxon>Eukaryota</taxon>
        <taxon>Fungi</taxon>
        <taxon>Dikarya</taxon>
        <taxon>Ascomycota</taxon>
        <taxon>Pezizomycotina</taxon>
        <taxon>Sordariomycetes</taxon>
        <taxon>Xylariomycetidae</taxon>
        <taxon>Xylariales</taxon>
        <taxon>Microdochiaceae</taxon>
        <taxon>Microdochium</taxon>
    </lineage>
</organism>
<feature type="region of interest" description="Disordered" evidence="1">
    <location>
        <begin position="156"/>
        <end position="195"/>
    </location>
</feature>
<name>A0A9P8XQS5_9PEZI</name>
<dbReference type="Proteomes" id="UP000756346">
    <property type="component" value="Unassembled WGS sequence"/>
</dbReference>
<gene>
    <name evidence="2" type="ORF">B0I36DRAFT_356215</name>
</gene>
<feature type="compositionally biased region" description="Basic and acidic residues" evidence="1">
    <location>
        <begin position="186"/>
        <end position="195"/>
    </location>
</feature>
<accession>A0A9P8XQS5</accession>
<feature type="region of interest" description="Disordered" evidence="1">
    <location>
        <begin position="1"/>
        <end position="43"/>
    </location>
</feature>
<keyword evidence="3" id="KW-1185">Reference proteome</keyword>
<feature type="region of interest" description="Disordered" evidence="1">
    <location>
        <begin position="69"/>
        <end position="103"/>
    </location>
</feature>
<dbReference type="AlphaFoldDB" id="A0A9P8XQS5"/>
<feature type="compositionally biased region" description="Basic residues" evidence="1">
    <location>
        <begin position="19"/>
        <end position="31"/>
    </location>
</feature>
<comment type="caution">
    <text evidence="2">The sequence shown here is derived from an EMBL/GenBank/DDBJ whole genome shotgun (WGS) entry which is preliminary data.</text>
</comment>
<proteinExistence type="predicted"/>
<evidence type="ECO:0000313" key="2">
    <source>
        <dbReference type="EMBL" id="KAH7012117.1"/>
    </source>
</evidence>
<dbReference type="GeneID" id="70187110"/>
<reference evidence="2" key="1">
    <citation type="journal article" date="2021" name="Nat. Commun.">
        <title>Genetic determinants of endophytism in the Arabidopsis root mycobiome.</title>
        <authorList>
            <person name="Mesny F."/>
            <person name="Miyauchi S."/>
            <person name="Thiergart T."/>
            <person name="Pickel B."/>
            <person name="Atanasova L."/>
            <person name="Karlsson M."/>
            <person name="Huettel B."/>
            <person name="Barry K.W."/>
            <person name="Haridas S."/>
            <person name="Chen C."/>
            <person name="Bauer D."/>
            <person name="Andreopoulos W."/>
            <person name="Pangilinan J."/>
            <person name="LaButti K."/>
            <person name="Riley R."/>
            <person name="Lipzen A."/>
            <person name="Clum A."/>
            <person name="Drula E."/>
            <person name="Henrissat B."/>
            <person name="Kohler A."/>
            <person name="Grigoriev I.V."/>
            <person name="Martin F.M."/>
            <person name="Hacquard S."/>
        </authorList>
    </citation>
    <scope>NUCLEOTIDE SEQUENCE</scope>
    <source>
        <strain evidence="2">MPI-CAGE-CH-0230</strain>
    </source>
</reference>
<protein>
    <submittedName>
        <fullName evidence="2">Uncharacterized protein</fullName>
    </submittedName>
</protein>
<dbReference type="RefSeq" id="XP_046004493.1">
    <property type="nucleotide sequence ID" value="XM_046157564.1"/>
</dbReference>
<evidence type="ECO:0000313" key="3">
    <source>
        <dbReference type="Proteomes" id="UP000756346"/>
    </source>
</evidence>
<dbReference type="EMBL" id="JAGTJQ010000015">
    <property type="protein sequence ID" value="KAH7012117.1"/>
    <property type="molecule type" value="Genomic_DNA"/>
</dbReference>
<feature type="compositionally biased region" description="Polar residues" evidence="1">
    <location>
        <begin position="1"/>
        <end position="16"/>
    </location>
</feature>